<gene>
    <name evidence="2" type="ORF">CMV_026554</name>
</gene>
<evidence type="ECO:0000313" key="2">
    <source>
        <dbReference type="EMBL" id="KAF3947296.1"/>
    </source>
</evidence>
<reference evidence="2" key="1">
    <citation type="submission" date="2020-03" db="EMBL/GenBank/DDBJ databases">
        <title>Castanea mollissima Vanexum genome sequencing.</title>
        <authorList>
            <person name="Staton M."/>
        </authorList>
    </citation>
    <scope>NUCLEOTIDE SEQUENCE</scope>
    <source>
        <tissue evidence="2">Leaf</tissue>
    </source>
</reference>
<sequence length="87" mass="9803">MMFELKRGLLLGFLVLFIAWSLFFTGVKMENLTSARDGEELSEAIIIKQSNSPPLPRARVLRVKTTMRQRIAQSPPPLRTGNPGPHQ</sequence>
<name>A0A8J4QJT6_9ROSI</name>
<keyword evidence="3" id="KW-1185">Reference proteome</keyword>
<evidence type="ECO:0000256" key="1">
    <source>
        <dbReference type="SAM" id="MobiDB-lite"/>
    </source>
</evidence>
<organism evidence="2 3">
    <name type="scientific">Castanea mollissima</name>
    <name type="common">Chinese chestnut</name>
    <dbReference type="NCBI Taxonomy" id="60419"/>
    <lineage>
        <taxon>Eukaryota</taxon>
        <taxon>Viridiplantae</taxon>
        <taxon>Streptophyta</taxon>
        <taxon>Embryophyta</taxon>
        <taxon>Tracheophyta</taxon>
        <taxon>Spermatophyta</taxon>
        <taxon>Magnoliopsida</taxon>
        <taxon>eudicotyledons</taxon>
        <taxon>Gunneridae</taxon>
        <taxon>Pentapetalae</taxon>
        <taxon>rosids</taxon>
        <taxon>fabids</taxon>
        <taxon>Fagales</taxon>
        <taxon>Fagaceae</taxon>
        <taxon>Castanea</taxon>
    </lineage>
</organism>
<evidence type="ECO:0000313" key="3">
    <source>
        <dbReference type="Proteomes" id="UP000737018"/>
    </source>
</evidence>
<accession>A0A8J4QJT6</accession>
<dbReference type="OrthoDB" id="1825056at2759"/>
<protein>
    <submittedName>
        <fullName evidence="2">Uncharacterized protein</fullName>
    </submittedName>
</protein>
<dbReference type="EMBL" id="JRKL02007951">
    <property type="protein sequence ID" value="KAF3947296.1"/>
    <property type="molecule type" value="Genomic_DNA"/>
</dbReference>
<proteinExistence type="predicted"/>
<feature type="region of interest" description="Disordered" evidence="1">
    <location>
        <begin position="68"/>
        <end position="87"/>
    </location>
</feature>
<comment type="caution">
    <text evidence="2">The sequence shown here is derived from an EMBL/GenBank/DDBJ whole genome shotgun (WGS) entry which is preliminary data.</text>
</comment>
<dbReference type="AlphaFoldDB" id="A0A8J4QJT6"/>
<dbReference type="Proteomes" id="UP000737018">
    <property type="component" value="Unassembled WGS sequence"/>
</dbReference>